<feature type="chain" id="PRO_5005326285" evidence="2">
    <location>
        <begin position="20"/>
        <end position="310"/>
    </location>
</feature>
<protein>
    <submittedName>
        <fullName evidence="4">IG domain-containing protein</fullName>
    </submittedName>
</protein>
<feature type="region of interest" description="Disordered" evidence="1">
    <location>
        <begin position="291"/>
        <end position="310"/>
    </location>
</feature>
<dbReference type="Proteomes" id="UP000035642">
    <property type="component" value="Unassembled WGS sequence"/>
</dbReference>
<proteinExistence type="predicted"/>
<dbReference type="AlphaFoldDB" id="A0A0K0CY25"/>
<dbReference type="WBParaSite" id="ACAC_0000252001-mRNA-1">
    <property type="protein sequence ID" value="ACAC_0000252001-mRNA-1"/>
    <property type="gene ID" value="ACAC_0000252001"/>
</dbReference>
<feature type="signal peptide" evidence="2">
    <location>
        <begin position="1"/>
        <end position="19"/>
    </location>
</feature>
<evidence type="ECO:0000256" key="1">
    <source>
        <dbReference type="SAM" id="MobiDB-lite"/>
    </source>
</evidence>
<organism evidence="3 4">
    <name type="scientific">Angiostrongylus cantonensis</name>
    <name type="common">Rat lungworm</name>
    <dbReference type="NCBI Taxonomy" id="6313"/>
    <lineage>
        <taxon>Eukaryota</taxon>
        <taxon>Metazoa</taxon>
        <taxon>Ecdysozoa</taxon>
        <taxon>Nematoda</taxon>
        <taxon>Chromadorea</taxon>
        <taxon>Rhabditida</taxon>
        <taxon>Rhabditina</taxon>
        <taxon>Rhabditomorpha</taxon>
        <taxon>Strongyloidea</taxon>
        <taxon>Metastrongylidae</taxon>
        <taxon>Angiostrongylus</taxon>
    </lineage>
</organism>
<reference evidence="4" key="2">
    <citation type="submission" date="2017-02" db="UniProtKB">
        <authorList>
            <consortium name="WormBaseParasite"/>
        </authorList>
    </citation>
    <scope>IDENTIFICATION</scope>
</reference>
<accession>A0A0K0CY25</accession>
<keyword evidence="3" id="KW-1185">Reference proteome</keyword>
<dbReference type="STRING" id="6313.A0A0K0CY25"/>
<reference evidence="3" key="1">
    <citation type="submission" date="2012-09" db="EMBL/GenBank/DDBJ databases">
        <authorList>
            <person name="Martin A.A."/>
        </authorList>
    </citation>
    <scope>NUCLEOTIDE SEQUENCE</scope>
</reference>
<evidence type="ECO:0000313" key="3">
    <source>
        <dbReference type="Proteomes" id="UP000035642"/>
    </source>
</evidence>
<sequence length="310" mass="34205">MGVLLFVLLSLQISYFGVATDNFVDFMENVIDVTKVTSEEDGQFVWSSDQKEEQDISFDDYVEYSVGINQRADVYVQYNLTKNGFYKFSVEAHDGKTVQTAKIHVEVLSLSPSTHRGSTSAGTTTPSTVVFQEITPTDVFKRKLELIFEGAQNNTLEIEKLLSKGDVLHGLALSVLSNSEGKRSPANLSLDRSDLFDIRPKLLYPGSKAYLFANGHSLDASTIPIKRIELVQYFIFAAQITAVALGSTSTRELTLTSVSRGQNFTENVEREDMSSVIEYDLFIPENAESGSTIGQIEDGESKRVVGPPGL</sequence>
<keyword evidence="2" id="KW-0732">Signal</keyword>
<evidence type="ECO:0000313" key="4">
    <source>
        <dbReference type="WBParaSite" id="ACAC_0000252001-mRNA-1"/>
    </source>
</evidence>
<evidence type="ECO:0000256" key="2">
    <source>
        <dbReference type="SAM" id="SignalP"/>
    </source>
</evidence>
<name>A0A0K0CY25_ANGCA</name>